<dbReference type="SUPFAM" id="SSF56801">
    <property type="entry name" value="Acetyl-CoA synthetase-like"/>
    <property type="match status" value="1"/>
</dbReference>
<keyword evidence="2" id="KW-0436">Ligase</keyword>
<dbReference type="Pfam" id="PF00501">
    <property type="entry name" value="AMP-binding"/>
    <property type="match status" value="1"/>
</dbReference>
<protein>
    <submittedName>
        <fullName evidence="5">AMP-binding protein</fullName>
    </submittedName>
</protein>
<name>A0ABW7CB18_9CYAN</name>
<accession>A0ABW7CB18</accession>
<comment type="similarity">
    <text evidence="1">Belongs to the ATP-dependent AMP-binding enzyme family.</text>
</comment>
<dbReference type="Gene3D" id="3.40.50.12780">
    <property type="entry name" value="N-terminal domain of ligase-like"/>
    <property type="match status" value="1"/>
</dbReference>
<evidence type="ECO:0000259" key="4">
    <source>
        <dbReference type="Pfam" id="PF13193"/>
    </source>
</evidence>
<dbReference type="InterPro" id="IPR000873">
    <property type="entry name" value="AMP-dep_synth/lig_dom"/>
</dbReference>
<evidence type="ECO:0000313" key="5">
    <source>
        <dbReference type="EMBL" id="MFG3818347.1"/>
    </source>
</evidence>
<reference evidence="6" key="1">
    <citation type="journal article" date="2024" name="Algal Res.">
        <title>Biochemical, toxicological and genomic investigation of a high-biomass producing Limnothrix strain isolated from Italian shallow drinking water reservoir.</title>
        <authorList>
            <person name="Simonazzi M."/>
            <person name="Shishido T.K."/>
            <person name="Delbaje E."/>
            <person name="Wahlsten M."/>
            <person name="Fewer D.P."/>
            <person name="Sivonen K."/>
            <person name="Pezzolesi L."/>
            <person name="Pistocchi R."/>
        </authorList>
    </citation>
    <scope>NUCLEOTIDE SEQUENCE [LARGE SCALE GENOMIC DNA]</scope>
    <source>
        <strain evidence="6">LRLZ20PSL1</strain>
    </source>
</reference>
<dbReference type="PANTHER" id="PTHR43201">
    <property type="entry name" value="ACYL-COA SYNTHETASE"/>
    <property type="match status" value="1"/>
</dbReference>
<dbReference type="RefSeq" id="WP_393013648.1">
    <property type="nucleotide sequence ID" value="NZ_JAZAQF010000069.1"/>
</dbReference>
<keyword evidence="6" id="KW-1185">Reference proteome</keyword>
<proteinExistence type="inferred from homology"/>
<evidence type="ECO:0000313" key="6">
    <source>
        <dbReference type="Proteomes" id="UP001604335"/>
    </source>
</evidence>
<evidence type="ECO:0000256" key="1">
    <source>
        <dbReference type="ARBA" id="ARBA00006432"/>
    </source>
</evidence>
<dbReference type="Proteomes" id="UP001604335">
    <property type="component" value="Unassembled WGS sequence"/>
</dbReference>
<evidence type="ECO:0000256" key="2">
    <source>
        <dbReference type="ARBA" id="ARBA00022598"/>
    </source>
</evidence>
<feature type="domain" description="AMP-dependent synthetase/ligase" evidence="3">
    <location>
        <begin position="135"/>
        <end position="344"/>
    </location>
</feature>
<sequence>MEPAILTPDLAWAAPDRWLATLRDRTAAGWLWGIEAEALLRATEERAAALARSGCGGTQRRILLLESKPLPFLAGFFAAVAQGCSVFLGNAQWSAAERTQVLTWLQPDRLWENQGETILDKPPGDRAPLPPTAEPWIGLPTGGTSGQIRFALHQPRSLAASVAGFCAYFAEDWPGPQTHSTLCTLPLCHASGLMQVLRCFWGGGRLALAPIDQGLRLGSIGFLSLVPTQLLRLLGPETPWLQQFRVILLGGAPAWPALLDQAQAVGVRLAPTYGSTETASQVATLRPAEFLAGARGAGQVLPHATVAIESDWAHDPLSTPSPPGNSSTLGRVAIAGNSLAAGYLSAPGLTPLDTTATGQFLTDDLGYFDGAQRLHLVGRASHKIITGGENVYPAEVEAALWETGWVVDVVVLGLPDREWGQAIGAAYVPVSALITPDQLRSALGDRLSRYKIPKRWLPLTQIPRNAQGKVDRLALAAQFHPFG</sequence>
<dbReference type="Pfam" id="PF13193">
    <property type="entry name" value="AMP-binding_C"/>
    <property type="match status" value="1"/>
</dbReference>
<dbReference type="Gene3D" id="3.30.300.30">
    <property type="match status" value="1"/>
</dbReference>
<dbReference type="InterPro" id="IPR042099">
    <property type="entry name" value="ANL_N_sf"/>
</dbReference>
<dbReference type="PANTHER" id="PTHR43201:SF5">
    <property type="entry name" value="MEDIUM-CHAIN ACYL-COA LIGASE ACSF2, MITOCHONDRIAL"/>
    <property type="match status" value="1"/>
</dbReference>
<dbReference type="EMBL" id="JAZAQF010000069">
    <property type="protein sequence ID" value="MFG3818347.1"/>
    <property type="molecule type" value="Genomic_DNA"/>
</dbReference>
<feature type="domain" description="AMP-binding enzyme C-terminal" evidence="4">
    <location>
        <begin position="395"/>
        <end position="469"/>
    </location>
</feature>
<comment type="caution">
    <text evidence="5">The sequence shown here is derived from an EMBL/GenBank/DDBJ whole genome shotgun (WGS) entry which is preliminary data.</text>
</comment>
<evidence type="ECO:0000259" key="3">
    <source>
        <dbReference type="Pfam" id="PF00501"/>
    </source>
</evidence>
<organism evidence="5 6">
    <name type="scientific">Limnothrix redekei LRLZ20PSL1</name>
    <dbReference type="NCBI Taxonomy" id="3112953"/>
    <lineage>
        <taxon>Bacteria</taxon>
        <taxon>Bacillati</taxon>
        <taxon>Cyanobacteriota</taxon>
        <taxon>Cyanophyceae</taxon>
        <taxon>Pseudanabaenales</taxon>
        <taxon>Pseudanabaenaceae</taxon>
        <taxon>Limnothrix</taxon>
    </lineage>
</organism>
<gene>
    <name evidence="5" type="ORF">VPK24_11920</name>
</gene>
<dbReference type="InterPro" id="IPR025110">
    <property type="entry name" value="AMP-bd_C"/>
</dbReference>
<dbReference type="InterPro" id="IPR045851">
    <property type="entry name" value="AMP-bd_C_sf"/>
</dbReference>